<dbReference type="Gene3D" id="3.30.2390.20">
    <property type="entry name" value="Type VII secretion system EccB, repeat 1 domain"/>
    <property type="match status" value="1"/>
</dbReference>
<evidence type="ECO:0000256" key="3">
    <source>
        <dbReference type="ARBA" id="ARBA00022475"/>
    </source>
</evidence>
<dbReference type="GO" id="GO:0005886">
    <property type="term" value="C:plasma membrane"/>
    <property type="evidence" value="ECO:0007669"/>
    <property type="project" value="UniProtKB-SubCell"/>
</dbReference>
<gene>
    <name evidence="12" type="ORF">AWC04_13760</name>
</gene>
<organism evidence="12 13">
    <name type="scientific">Mycolicibacterium fallax</name>
    <name type="common">Mycobacterium fallax</name>
    <dbReference type="NCBI Taxonomy" id="1793"/>
    <lineage>
        <taxon>Bacteria</taxon>
        <taxon>Bacillati</taxon>
        <taxon>Actinomycetota</taxon>
        <taxon>Actinomycetes</taxon>
        <taxon>Mycobacteriales</taxon>
        <taxon>Mycobacteriaceae</taxon>
        <taxon>Mycolicibacterium</taxon>
    </lineage>
</organism>
<dbReference type="EMBL" id="LQOJ01000044">
    <property type="protein sequence ID" value="ORV01638.1"/>
    <property type="molecule type" value="Genomic_DNA"/>
</dbReference>
<feature type="transmembrane region" description="Helical" evidence="11">
    <location>
        <begin position="69"/>
        <end position="90"/>
    </location>
</feature>
<evidence type="ECO:0000313" key="12">
    <source>
        <dbReference type="EMBL" id="ORV01638.1"/>
    </source>
</evidence>
<dbReference type="Gene3D" id="2.40.50.910">
    <property type="entry name" value="Type VII secretion system EccB, repeat 3 domain"/>
    <property type="match status" value="1"/>
</dbReference>
<comment type="subcellular location">
    <subcellularLocation>
        <location evidence="1">Cell membrane</location>
        <topology evidence="1">Single-pass membrane protein</topology>
    </subcellularLocation>
</comment>
<dbReference type="Proteomes" id="UP000193484">
    <property type="component" value="Unassembled WGS sequence"/>
</dbReference>
<sequence length="503" mass="52104">MTSPNDDDRRGFSSRSPVNENPDRVSYRRGFVTKHQVTGWRFLMRRIASGVALHDARMLVDPLRSQSRALTTGVLVVVAGLIGCFIFSLLRPGGVAGNDVVLADRETSALYVRVNDELHPVLNLASARLIAGKPVNPKAVSAKELDRFDRGPLIGIPGAPERMVQHTARDADWTVCDGPPSSAAAGVTVIAGPPAAGGERAAALAPGAAVLVDNGTGTWLLWDGRRSPIDLRDQAVTAALGWGDQQPVPRPVSVALFNAVPEAAALRAPVIPGAGDKPGFELSVDAPVGAVLVSYSTDNTINHFAVLPDGLQPVSGVLAAILRNTDSHGLTQPPRLGSDEISRLPVSRLLDTAGYPQTRLKLVDPAGAPITCVSWAKADGAATSTLTLRSGATLPVQDAARAVTQVGGAAARVAIAPGRGYLVQTVGSAPAAPADGSLFWVSDTGMRYGIEAAGAEEAVKTAAALGLTEPPLPIPWSMLSLLAAGPALAPTDALVASTFTENR</sequence>
<evidence type="ECO:0000256" key="8">
    <source>
        <dbReference type="ARBA" id="ARBA00022989"/>
    </source>
</evidence>
<dbReference type="GO" id="GO:0016787">
    <property type="term" value="F:hydrolase activity"/>
    <property type="evidence" value="ECO:0007669"/>
    <property type="project" value="UniProtKB-KW"/>
</dbReference>
<feature type="compositionally biased region" description="Basic and acidic residues" evidence="10">
    <location>
        <begin position="1"/>
        <end position="11"/>
    </location>
</feature>
<dbReference type="InterPro" id="IPR044857">
    <property type="entry name" value="T7SS_EccB_R1"/>
</dbReference>
<protein>
    <submittedName>
        <fullName evidence="12">Type VII secretion protein EccB</fullName>
    </submittedName>
</protein>
<reference evidence="12 13" key="1">
    <citation type="submission" date="2016-01" db="EMBL/GenBank/DDBJ databases">
        <title>The new phylogeny of the genus Mycobacterium.</title>
        <authorList>
            <person name="Tarcisio F."/>
            <person name="Conor M."/>
            <person name="Antonella G."/>
            <person name="Elisabetta G."/>
            <person name="Giulia F.S."/>
            <person name="Sara T."/>
            <person name="Anna F."/>
            <person name="Clotilde B."/>
            <person name="Roberto B."/>
            <person name="Veronica D.S."/>
            <person name="Fabio R."/>
            <person name="Monica P."/>
            <person name="Olivier J."/>
            <person name="Enrico T."/>
            <person name="Nicola S."/>
        </authorList>
    </citation>
    <scope>NUCLEOTIDE SEQUENCE [LARGE SCALE GENOMIC DNA]</scope>
    <source>
        <strain evidence="12 13">DSM 44179</strain>
    </source>
</reference>
<evidence type="ECO:0000256" key="2">
    <source>
        <dbReference type="ARBA" id="ARBA00008149"/>
    </source>
</evidence>
<accession>A0A1X1R958</accession>
<keyword evidence="13" id="KW-1185">Reference proteome</keyword>
<dbReference type="STRING" id="1793.AWC04_13760"/>
<keyword evidence="6" id="KW-0378">Hydrolase</keyword>
<dbReference type="GO" id="GO:0005524">
    <property type="term" value="F:ATP binding"/>
    <property type="evidence" value="ECO:0007669"/>
    <property type="project" value="UniProtKB-KW"/>
</dbReference>
<dbReference type="PANTHER" id="PTHR40765">
    <property type="entry name" value="ESX-2 SECRETION SYSTEM ATPASE ECCB2"/>
    <property type="match status" value="1"/>
</dbReference>
<evidence type="ECO:0000256" key="1">
    <source>
        <dbReference type="ARBA" id="ARBA00004162"/>
    </source>
</evidence>
<dbReference type="GO" id="GO:0005576">
    <property type="term" value="C:extracellular region"/>
    <property type="evidence" value="ECO:0007669"/>
    <property type="project" value="TreeGrafter"/>
</dbReference>
<keyword evidence="5" id="KW-0547">Nucleotide-binding</keyword>
<comment type="caution">
    <text evidence="12">The sequence shown here is derived from an EMBL/GenBank/DDBJ whole genome shotgun (WGS) entry which is preliminary data.</text>
</comment>
<dbReference type="RefSeq" id="WP_085097393.1">
    <property type="nucleotide sequence ID" value="NZ_AP022603.1"/>
</dbReference>
<evidence type="ECO:0000313" key="13">
    <source>
        <dbReference type="Proteomes" id="UP000193484"/>
    </source>
</evidence>
<name>A0A1X1R958_MYCFA</name>
<keyword evidence="7" id="KW-0067">ATP-binding</keyword>
<feature type="region of interest" description="Disordered" evidence="10">
    <location>
        <begin position="1"/>
        <end position="24"/>
    </location>
</feature>
<proteinExistence type="inferred from homology"/>
<dbReference type="InterPro" id="IPR007795">
    <property type="entry name" value="T7SS_EccB"/>
</dbReference>
<keyword evidence="4 11" id="KW-0812">Transmembrane</keyword>
<evidence type="ECO:0000256" key="5">
    <source>
        <dbReference type="ARBA" id="ARBA00022741"/>
    </source>
</evidence>
<evidence type="ECO:0000256" key="11">
    <source>
        <dbReference type="SAM" id="Phobius"/>
    </source>
</evidence>
<keyword evidence="8 11" id="KW-1133">Transmembrane helix</keyword>
<dbReference type="Pfam" id="PF05108">
    <property type="entry name" value="T7SS_ESX1_EccB"/>
    <property type="match status" value="1"/>
</dbReference>
<keyword evidence="9 11" id="KW-0472">Membrane</keyword>
<keyword evidence="3" id="KW-1003">Cell membrane</keyword>
<evidence type="ECO:0000256" key="7">
    <source>
        <dbReference type="ARBA" id="ARBA00022840"/>
    </source>
</evidence>
<comment type="similarity">
    <text evidence="2">Belongs to the EccB family.</text>
</comment>
<evidence type="ECO:0000256" key="9">
    <source>
        <dbReference type="ARBA" id="ARBA00023136"/>
    </source>
</evidence>
<dbReference type="OrthoDB" id="3847604at2"/>
<dbReference type="InterPro" id="IPR042485">
    <property type="entry name" value="T7SS_EccB_R3"/>
</dbReference>
<evidence type="ECO:0000256" key="4">
    <source>
        <dbReference type="ARBA" id="ARBA00022692"/>
    </source>
</evidence>
<dbReference type="AlphaFoldDB" id="A0A1X1R958"/>
<dbReference type="NCBIfam" id="TIGR03919">
    <property type="entry name" value="T7SS_EccB"/>
    <property type="match status" value="1"/>
</dbReference>
<evidence type="ECO:0000256" key="10">
    <source>
        <dbReference type="SAM" id="MobiDB-lite"/>
    </source>
</evidence>
<evidence type="ECO:0000256" key="6">
    <source>
        <dbReference type="ARBA" id="ARBA00022801"/>
    </source>
</evidence>
<dbReference type="PANTHER" id="PTHR40765:SF2">
    <property type="entry name" value="ESX-2 SECRETION SYSTEM ATPASE ECCB2"/>
    <property type="match status" value="1"/>
</dbReference>